<evidence type="ECO:0000313" key="3">
    <source>
        <dbReference type="Proteomes" id="UP000814176"/>
    </source>
</evidence>
<dbReference type="RefSeq" id="XP_047777274.1">
    <property type="nucleotide sequence ID" value="XM_047916422.1"/>
</dbReference>
<dbReference type="EMBL" id="JADCUA010000014">
    <property type="protein sequence ID" value="KAH9834788.1"/>
    <property type="molecule type" value="Genomic_DNA"/>
</dbReference>
<name>A0ABQ8KB54_9APHY</name>
<dbReference type="Proteomes" id="UP000814176">
    <property type="component" value="Unassembled WGS sequence"/>
</dbReference>
<dbReference type="GeneID" id="71997154"/>
<keyword evidence="3" id="KW-1185">Reference proteome</keyword>
<sequence>MYFFAGDILSFPLLSYWTSTRNSTRARHGIVSQHFPWGSSFREDLRATPEQCGLTESANDLAVIGQSVELFNWSHLCKHQICHHPHDREPAAQPHRTFACGRRDAPASASSSTNTGISVQPYGSMHRNHEDPACKGSCTELWYGLRRVPSAKDSSRSGLDTLAHAACTRFLTGATIPGQQTIRTCAS</sequence>
<reference evidence="2 3" key="1">
    <citation type="journal article" date="2021" name="Environ. Microbiol.">
        <title>Gene family expansions and transcriptome signatures uncover fungal adaptations to wood decay.</title>
        <authorList>
            <person name="Hage H."/>
            <person name="Miyauchi S."/>
            <person name="Viragh M."/>
            <person name="Drula E."/>
            <person name="Min B."/>
            <person name="Chaduli D."/>
            <person name="Navarro D."/>
            <person name="Favel A."/>
            <person name="Norest M."/>
            <person name="Lesage-Meessen L."/>
            <person name="Balint B."/>
            <person name="Merenyi Z."/>
            <person name="de Eugenio L."/>
            <person name="Morin E."/>
            <person name="Martinez A.T."/>
            <person name="Baldrian P."/>
            <person name="Stursova M."/>
            <person name="Martinez M.J."/>
            <person name="Novotny C."/>
            <person name="Magnuson J.K."/>
            <person name="Spatafora J.W."/>
            <person name="Maurice S."/>
            <person name="Pangilinan J."/>
            <person name="Andreopoulos W."/>
            <person name="LaButti K."/>
            <person name="Hundley H."/>
            <person name="Na H."/>
            <person name="Kuo A."/>
            <person name="Barry K."/>
            <person name="Lipzen A."/>
            <person name="Henrissat B."/>
            <person name="Riley R."/>
            <person name="Ahrendt S."/>
            <person name="Nagy L.G."/>
            <person name="Grigoriev I.V."/>
            <person name="Martin F."/>
            <person name="Rosso M.N."/>
        </authorList>
    </citation>
    <scope>NUCLEOTIDE SEQUENCE [LARGE SCALE GENOMIC DNA]</scope>
    <source>
        <strain evidence="2 3">CIRM-BRFM 1785</strain>
    </source>
</reference>
<gene>
    <name evidence="2" type="ORF">C8Q71DRAFT_124739</name>
</gene>
<evidence type="ECO:0000256" key="1">
    <source>
        <dbReference type="SAM" id="MobiDB-lite"/>
    </source>
</evidence>
<accession>A0ABQ8KB54</accession>
<proteinExistence type="predicted"/>
<evidence type="ECO:0000313" key="2">
    <source>
        <dbReference type="EMBL" id="KAH9834788.1"/>
    </source>
</evidence>
<protein>
    <submittedName>
        <fullName evidence="2">Uncharacterized protein</fullName>
    </submittedName>
</protein>
<feature type="compositionally biased region" description="Polar residues" evidence="1">
    <location>
        <begin position="108"/>
        <end position="118"/>
    </location>
</feature>
<comment type="caution">
    <text evidence="2">The sequence shown here is derived from an EMBL/GenBank/DDBJ whole genome shotgun (WGS) entry which is preliminary data.</text>
</comment>
<organism evidence="2 3">
    <name type="scientific">Rhodofomes roseus</name>
    <dbReference type="NCBI Taxonomy" id="34475"/>
    <lineage>
        <taxon>Eukaryota</taxon>
        <taxon>Fungi</taxon>
        <taxon>Dikarya</taxon>
        <taxon>Basidiomycota</taxon>
        <taxon>Agaricomycotina</taxon>
        <taxon>Agaricomycetes</taxon>
        <taxon>Polyporales</taxon>
        <taxon>Rhodofomes</taxon>
    </lineage>
</organism>
<feature type="region of interest" description="Disordered" evidence="1">
    <location>
        <begin position="98"/>
        <end position="123"/>
    </location>
</feature>